<name>A0A2P2IT75_RHIMU</name>
<organism evidence="1">
    <name type="scientific">Rhizophora mucronata</name>
    <name type="common">Asiatic mangrove</name>
    <dbReference type="NCBI Taxonomy" id="61149"/>
    <lineage>
        <taxon>Eukaryota</taxon>
        <taxon>Viridiplantae</taxon>
        <taxon>Streptophyta</taxon>
        <taxon>Embryophyta</taxon>
        <taxon>Tracheophyta</taxon>
        <taxon>Spermatophyta</taxon>
        <taxon>Magnoliopsida</taxon>
        <taxon>eudicotyledons</taxon>
        <taxon>Gunneridae</taxon>
        <taxon>Pentapetalae</taxon>
        <taxon>rosids</taxon>
        <taxon>fabids</taxon>
        <taxon>Malpighiales</taxon>
        <taxon>Rhizophoraceae</taxon>
        <taxon>Rhizophora</taxon>
    </lineage>
</organism>
<dbReference type="AlphaFoldDB" id="A0A2P2IT75"/>
<evidence type="ECO:0000313" key="1">
    <source>
        <dbReference type="EMBL" id="MBW84406.1"/>
    </source>
</evidence>
<proteinExistence type="predicted"/>
<sequence length="52" mass="6242">MTLKLQDIFPKLQFTWELGDGLMRLRRQLSASITNYFPRKYVTEQQKIIHST</sequence>
<dbReference type="EMBL" id="GGEC01003923">
    <property type="protein sequence ID" value="MBW84406.1"/>
    <property type="molecule type" value="Transcribed_RNA"/>
</dbReference>
<accession>A0A2P2IT75</accession>
<reference evidence="1" key="1">
    <citation type="submission" date="2018-02" db="EMBL/GenBank/DDBJ databases">
        <title>Rhizophora mucronata_Transcriptome.</title>
        <authorList>
            <person name="Meera S.P."/>
            <person name="Sreeshan A."/>
            <person name="Augustine A."/>
        </authorList>
    </citation>
    <scope>NUCLEOTIDE SEQUENCE</scope>
    <source>
        <tissue evidence="1">Leaf</tissue>
    </source>
</reference>
<protein>
    <submittedName>
        <fullName evidence="1">Uncharacterized protein</fullName>
    </submittedName>
</protein>